<evidence type="ECO:0000313" key="10">
    <source>
        <dbReference type="EMBL" id="QDV33078.1"/>
    </source>
</evidence>
<dbReference type="Proteomes" id="UP000317835">
    <property type="component" value="Chromosome"/>
</dbReference>
<proteinExistence type="inferred from homology"/>
<evidence type="ECO:0000313" key="11">
    <source>
        <dbReference type="Proteomes" id="UP000317835"/>
    </source>
</evidence>
<evidence type="ECO:0000256" key="2">
    <source>
        <dbReference type="ARBA" id="ARBA00009773"/>
    </source>
</evidence>
<keyword evidence="11" id="KW-1185">Reference proteome</keyword>
<gene>
    <name evidence="10" type="primary">tqsA_2</name>
    <name evidence="10" type="ORF">ElP_09200</name>
</gene>
<dbReference type="InterPro" id="IPR002549">
    <property type="entry name" value="AI-2E-like"/>
</dbReference>
<feature type="transmembrane region" description="Helical" evidence="9">
    <location>
        <begin position="210"/>
        <end position="232"/>
    </location>
</feature>
<feature type="transmembrane region" description="Helical" evidence="9">
    <location>
        <begin position="305"/>
        <end position="335"/>
    </location>
</feature>
<evidence type="ECO:0000256" key="4">
    <source>
        <dbReference type="ARBA" id="ARBA00022475"/>
    </source>
</evidence>
<reference evidence="10 11" key="1">
    <citation type="submission" date="2019-02" db="EMBL/GenBank/DDBJ databases">
        <title>Deep-cultivation of Planctomycetes and their phenomic and genomic characterization uncovers novel biology.</title>
        <authorList>
            <person name="Wiegand S."/>
            <person name="Jogler M."/>
            <person name="Boedeker C."/>
            <person name="Pinto D."/>
            <person name="Vollmers J."/>
            <person name="Rivas-Marin E."/>
            <person name="Kohn T."/>
            <person name="Peeters S.H."/>
            <person name="Heuer A."/>
            <person name="Rast P."/>
            <person name="Oberbeckmann S."/>
            <person name="Bunk B."/>
            <person name="Jeske O."/>
            <person name="Meyerdierks A."/>
            <person name="Storesund J.E."/>
            <person name="Kallscheuer N."/>
            <person name="Luecker S."/>
            <person name="Lage O.M."/>
            <person name="Pohl T."/>
            <person name="Merkel B.J."/>
            <person name="Hornburger P."/>
            <person name="Mueller R.-W."/>
            <person name="Bruemmer F."/>
            <person name="Labrenz M."/>
            <person name="Spormann A.M."/>
            <person name="Op den Camp H."/>
            <person name="Overmann J."/>
            <person name="Amann R."/>
            <person name="Jetten M.S.M."/>
            <person name="Mascher T."/>
            <person name="Medema M.H."/>
            <person name="Devos D.P."/>
            <person name="Kaster A.-K."/>
            <person name="Ovreas L."/>
            <person name="Rohde M."/>
            <person name="Galperin M.Y."/>
            <person name="Jogler C."/>
        </authorList>
    </citation>
    <scope>NUCLEOTIDE SEQUENCE [LARGE SCALE GENOMIC DNA]</scope>
    <source>
        <strain evidence="10 11">ElP</strain>
    </source>
</reference>
<evidence type="ECO:0000256" key="8">
    <source>
        <dbReference type="SAM" id="MobiDB-lite"/>
    </source>
</evidence>
<keyword evidence="5 9" id="KW-0812">Transmembrane</keyword>
<feature type="transmembrane region" description="Helical" evidence="9">
    <location>
        <begin position="271"/>
        <end position="293"/>
    </location>
</feature>
<feature type="transmembrane region" description="Helical" evidence="9">
    <location>
        <begin position="149"/>
        <end position="168"/>
    </location>
</feature>
<comment type="subcellular location">
    <subcellularLocation>
        <location evidence="1">Cell membrane</location>
        <topology evidence="1">Multi-pass membrane protein</topology>
    </subcellularLocation>
</comment>
<keyword evidence="3" id="KW-0813">Transport</keyword>
<keyword evidence="4" id="KW-1003">Cell membrane</keyword>
<feature type="transmembrane region" description="Helical" evidence="9">
    <location>
        <begin position="244"/>
        <end position="264"/>
    </location>
</feature>
<dbReference type="PANTHER" id="PTHR21716:SF53">
    <property type="entry name" value="PERMEASE PERM-RELATED"/>
    <property type="match status" value="1"/>
</dbReference>
<keyword evidence="7 9" id="KW-0472">Membrane</keyword>
<sequence length="382" mass="41092">MDETARSNSPQLTVLATLGIVAALYLLKPILIPIALSILLASLLSPATHLLRRLLPVGPFGAAVILFVLMAVAGLYTASLTAESLVQAAKTFPTDVERLASKLSHLTNDAIRDHPYLANILPEPGTISILGDTNSERLLNSLNYRLTDLTAWVGHGVVVLFLVLFLLVEGDLIVPRLVHLITVESGESKAMERTLKNVTRKIRAYLLARTVLNIGLGAATAVAMLLLGIDFAVPLGLFAGLTNYIPYIGNVAAGAMAVLVTLAQRGSIADCLIVTAIFLAIVTVEGYLVMPYVMGRSLDLNGTTVLIACMFWGFLWGLMGLILAIPITVSVKLVFQHLHPLRHWAELMSLAYPLDDSATAPDPSPDPPPARRRLLARRPGRP</sequence>
<feature type="region of interest" description="Disordered" evidence="8">
    <location>
        <begin position="358"/>
        <end position="382"/>
    </location>
</feature>
<dbReference type="AlphaFoldDB" id="A0A518GWV8"/>
<keyword evidence="6 9" id="KW-1133">Transmembrane helix</keyword>
<dbReference type="GO" id="GO:0005886">
    <property type="term" value="C:plasma membrane"/>
    <property type="evidence" value="ECO:0007669"/>
    <property type="project" value="UniProtKB-SubCell"/>
</dbReference>
<dbReference type="PANTHER" id="PTHR21716">
    <property type="entry name" value="TRANSMEMBRANE PROTEIN"/>
    <property type="match status" value="1"/>
</dbReference>
<evidence type="ECO:0000256" key="3">
    <source>
        <dbReference type="ARBA" id="ARBA00022448"/>
    </source>
</evidence>
<accession>A0A518GWV8</accession>
<dbReference type="Pfam" id="PF01594">
    <property type="entry name" value="AI-2E_transport"/>
    <property type="match status" value="1"/>
</dbReference>
<comment type="similarity">
    <text evidence="2">Belongs to the autoinducer-2 exporter (AI-2E) (TC 2.A.86) family.</text>
</comment>
<protein>
    <submittedName>
        <fullName evidence="10">AI-2 transport protein TqsA</fullName>
    </submittedName>
</protein>
<evidence type="ECO:0000256" key="7">
    <source>
        <dbReference type="ARBA" id="ARBA00023136"/>
    </source>
</evidence>
<dbReference type="RefSeq" id="WP_145267495.1">
    <property type="nucleotide sequence ID" value="NZ_CP036426.1"/>
</dbReference>
<organism evidence="10 11">
    <name type="scientific">Tautonia plasticadhaerens</name>
    <dbReference type="NCBI Taxonomy" id="2527974"/>
    <lineage>
        <taxon>Bacteria</taxon>
        <taxon>Pseudomonadati</taxon>
        <taxon>Planctomycetota</taxon>
        <taxon>Planctomycetia</taxon>
        <taxon>Isosphaerales</taxon>
        <taxon>Isosphaeraceae</taxon>
        <taxon>Tautonia</taxon>
    </lineage>
</organism>
<evidence type="ECO:0000256" key="5">
    <source>
        <dbReference type="ARBA" id="ARBA00022692"/>
    </source>
</evidence>
<feature type="compositionally biased region" description="Basic residues" evidence="8">
    <location>
        <begin position="370"/>
        <end position="382"/>
    </location>
</feature>
<dbReference type="KEGG" id="tpla:ElP_09200"/>
<evidence type="ECO:0000256" key="9">
    <source>
        <dbReference type="SAM" id="Phobius"/>
    </source>
</evidence>
<evidence type="ECO:0000256" key="1">
    <source>
        <dbReference type="ARBA" id="ARBA00004651"/>
    </source>
</evidence>
<feature type="transmembrane region" description="Helical" evidence="9">
    <location>
        <begin position="12"/>
        <end position="42"/>
    </location>
</feature>
<feature type="transmembrane region" description="Helical" evidence="9">
    <location>
        <begin position="54"/>
        <end position="76"/>
    </location>
</feature>
<name>A0A518GWV8_9BACT</name>
<evidence type="ECO:0000256" key="6">
    <source>
        <dbReference type="ARBA" id="ARBA00022989"/>
    </source>
</evidence>
<dbReference type="OrthoDB" id="9799225at2"/>
<dbReference type="EMBL" id="CP036426">
    <property type="protein sequence ID" value="QDV33078.1"/>
    <property type="molecule type" value="Genomic_DNA"/>
</dbReference>